<feature type="binding site" evidence="5">
    <location>
        <position position="383"/>
    </location>
    <ligand>
        <name>S-adenosyl-L-methionine</name>
        <dbReference type="ChEBI" id="CHEBI:59789"/>
    </ligand>
</feature>
<dbReference type="InterPro" id="IPR035926">
    <property type="entry name" value="NusB-like_sf"/>
</dbReference>
<keyword evidence="3 5" id="KW-0949">S-adenosyl-L-methionine</keyword>
<gene>
    <name evidence="7" type="ordered locus">Ddes_0014</name>
</gene>
<protein>
    <submittedName>
        <fullName evidence="7">NusB/RsmB/TIM44</fullName>
    </submittedName>
</protein>
<evidence type="ECO:0000256" key="4">
    <source>
        <dbReference type="ARBA" id="ARBA00022884"/>
    </source>
</evidence>
<dbReference type="KEGG" id="dds:Ddes_0014"/>
<evidence type="ECO:0000256" key="3">
    <source>
        <dbReference type="ARBA" id="ARBA00022691"/>
    </source>
</evidence>
<dbReference type="AlphaFoldDB" id="B8J1H7"/>
<dbReference type="SUPFAM" id="SSF48013">
    <property type="entry name" value="NusB-like"/>
    <property type="match status" value="1"/>
</dbReference>
<dbReference type="Gene3D" id="1.10.940.10">
    <property type="entry name" value="NusB-like"/>
    <property type="match status" value="1"/>
</dbReference>
<dbReference type="HOGENOM" id="CLU_005316_0_1_7"/>
<dbReference type="InterPro" id="IPR006027">
    <property type="entry name" value="NusB_RsmB_TIM44"/>
</dbReference>
<dbReference type="GO" id="GO:0006355">
    <property type="term" value="P:regulation of DNA-templated transcription"/>
    <property type="evidence" value="ECO:0007669"/>
    <property type="project" value="InterPro"/>
</dbReference>
<dbReference type="GO" id="GO:0003723">
    <property type="term" value="F:RNA binding"/>
    <property type="evidence" value="ECO:0007669"/>
    <property type="project" value="UniProtKB-UniRule"/>
</dbReference>
<reference evidence="7" key="1">
    <citation type="submission" date="2009-01" db="EMBL/GenBank/DDBJ databases">
        <title>Complete sequence of Desulfovibrio desulfuricans subsp. desulfuricans str. ATCC 27774.</title>
        <authorList>
            <consortium name="US DOE Joint Genome Institute"/>
            <person name="Lucas S."/>
            <person name="Copeland A."/>
            <person name="Lapidus A."/>
            <person name="Glavina del Rio T."/>
            <person name="Tice H."/>
            <person name="Bruce D."/>
            <person name="Goodwin L."/>
            <person name="Pitluck S."/>
            <person name="Sims D."/>
            <person name="Lu M."/>
            <person name="Kiss H."/>
            <person name="Meineke L."/>
            <person name="Brettin T."/>
            <person name="Detter J.C."/>
            <person name="Han C."/>
            <person name="Larimer F."/>
            <person name="Land M."/>
            <person name="Hauser L."/>
            <person name="Kyrpides N."/>
            <person name="Ovchinnikova G."/>
            <person name="Hazen T.C."/>
        </authorList>
    </citation>
    <scope>NUCLEOTIDE SEQUENCE [LARGE SCALE GENOMIC DNA]</scope>
    <source>
        <strain evidence="7">ATCC 27774</strain>
    </source>
</reference>
<feature type="binding site" evidence="5">
    <location>
        <position position="410"/>
    </location>
    <ligand>
        <name>S-adenosyl-L-methionine</name>
        <dbReference type="ChEBI" id="CHEBI:59789"/>
    </ligand>
</feature>
<evidence type="ECO:0000256" key="1">
    <source>
        <dbReference type="ARBA" id="ARBA00022603"/>
    </source>
</evidence>
<accession>B8J1H7</accession>
<keyword evidence="1 5" id="KW-0489">Methyltransferase</keyword>
<dbReference type="EMBL" id="CP001358">
    <property type="protein sequence ID" value="ACL47934.1"/>
    <property type="molecule type" value="Genomic_DNA"/>
</dbReference>
<evidence type="ECO:0000256" key="5">
    <source>
        <dbReference type="PROSITE-ProRule" id="PRU01023"/>
    </source>
</evidence>
<dbReference type="PROSITE" id="PS51686">
    <property type="entry name" value="SAM_MT_RSMB_NOP"/>
    <property type="match status" value="1"/>
</dbReference>
<feature type="domain" description="SAM-dependent MTase RsmB/NOP-type" evidence="6">
    <location>
        <begin position="272"/>
        <end position="526"/>
    </location>
</feature>
<sequence>MSRNRNISLRKLSCNGRTAALRALLLVDDGLSAQQALASVLDAPVAHGASGNSREKSHTANAGRCQGLSAQDRALCTELVYGCLRTELRLNFLLGRVLPRPQGLPRPMQILLALAVYGLLFQDKVPSHAVVYEAVEQARALFGQGLARVANGALRSLQRMGEEPAQPSFYAGQSGVKKYRHGAGGTDSFLGKCIFYSIPLWIGELWRSAYGDEAALRLMQRSFERPWAALRINARHTDGAALHAVLAAPQAEGRASAIAGLSGAATESGATEQDSLQYHIDIADRVDKNENNEGQGNGHKPVAIGQWGLAFAPGTMPREALGLDLRQWLARGALSWQSAGSQQALLALGLDRWHEPVWDACAGHGGKSTALMEWGVPVSLCTDRSFARLRGLPTQCTTLGLPVPPHCLADAIRPPVGQWPGHILVDAPCSGLGVLGRRPDIRRREPQHLAELEVLQQNMLRVLADILQPGRELAYITCTLNPAENERAVDQLLENNSDLTIERQWQTGHSHPWLEGMFGAVLRKKG</sequence>
<feature type="active site" description="Nucleophile" evidence="5">
    <location>
        <position position="478"/>
    </location>
</feature>
<dbReference type="GO" id="GO:0001510">
    <property type="term" value="P:RNA methylation"/>
    <property type="evidence" value="ECO:0007669"/>
    <property type="project" value="InterPro"/>
</dbReference>
<dbReference type="InterPro" id="IPR029063">
    <property type="entry name" value="SAM-dependent_MTases_sf"/>
</dbReference>
<evidence type="ECO:0000313" key="7">
    <source>
        <dbReference type="EMBL" id="ACL47934.1"/>
    </source>
</evidence>
<dbReference type="Pfam" id="PF01029">
    <property type="entry name" value="NusB"/>
    <property type="match status" value="1"/>
</dbReference>
<dbReference type="InterPro" id="IPR023267">
    <property type="entry name" value="RCMT"/>
</dbReference>
<proteinExistence type="inferred from homology"/>
<dbReference type="eggNOG" id="COG0144">
    <property type="taxonomic scope" value="Bacteria"/>
</dbReference>
<feature type="binding site" evidence="5">
    <location>
        <position position="426"/>
    </location>
    <ligand>
        <name>S-adenosyl-L-methionine</name>
        <dbReference type="ChEBI" id="CHEBI:59789"/>
    </ligand>
</feature>
<dbReference type="eggNOG" id="COG0781">
    <property type="taxonomic scope" value="Bacteria"/>
</dbReference>
<dbReference type="PANTHER" id="PTHR22807">
    <property type="entry name" value="NOP2 YEAST -RELATED NOL1/NOP2/FMU SUN DOMAIN-CONTAINING"/>
    <property type="match status" value="1"/>
</dbReference>
<keyword evidence="2 5" id="KW-0808">Transferase</keyword>
<name>B8J1H7_DESDA</name>
<organism evidence="7">
    <name type="scientific">Desulfovibrio desulfuricans (strain ATCC 27774 / DSM 6949 / MB)</name>
    <dbReference type="NCBI Taxonomy" id="525146"/>
    <lineage>
        <taxon>Bacteria</taxon>
        <taxon>Pseudomonadati</taxon>
        <taxon>Thermodesulfobacteriota</taxon>
        <taxon>Desulfovibrionia</taxon>
        <taxon>Desulfovibrionales</taxon>
        <taxon>Desulfovibrionaceae</taxon>
        <taxon>Desulfovibrio</taxon>
    </lineage>
</organism>
<dbReference type="Gene3D" id="3.40.50.150">
    <property type="entry name" value="Vaccinia Virus protein VP39"/>
    <property type="match status" value="1"/>
</dbReference>
<dbReference type="Pfam" id="PF01189">
    <property type="entry name" value="Methyltr_RsmB-F"/>
    <property type="match status" value="1"/>
</dbReference>
<comment type="caution">
    <text evidence="5">Lacks conserved residue(s) required for the propagation of feature annotation.</text>
</comment>
<dbReference type="PRINTS" id="PR02008">
    <property type="entry name" value="RCMTFAMILY"/>
</dbReference>
<dbReference type="STRING" id="525146.Ddes_0014"/>
<dbReference type="GO" id="GO:0008173">
    <property type="term" value="F:RNA methyltransferase activity"/>
    <property type="evidence" value="ECO:0007669"/>
    <property type="project" value="InterPro"/>
</dbReference>
<evidence type="ECO:0000256" key="2">
    <source>
        <dbReference type="ARBA" id="ARBA00022679"/>
    </source>
</evidence>
<dbReference type="InterPro" id="IPR001678">
    <property type="entry name" value="MeTrfase_RsmB-F_NOP2_dom"/>
</dbReference>
<evidence type="ECO:0000259" key="6">
    <source>
        <dbReference type="PROSITE" id="PS51686"/>
    </source>
</evidence>
<keyword evidence="4 5" id="KW-0694">RNA-binding</keyword>
<dbReference type="SUPFAM" id="SSF53335">
    <property type="entry name" value="S-adenosyl-L-methionine-dependent methyltransferases"/>
    <property type="match status" value="1"/>
</dbReference>
<dbReference type="PANTHER" id="PTHR22807:SF53">
    <property type="entry name" value="RIBOSOMAL RNA SMALL SUBUNIT METHYLTRANSFERASE B-RELATED"/>
    <property type="match status" value="1"/>
</dbReference>
<dbReference type="InterPro" id="IPR049560">
    <property type="entry name" value="MeTrfase_RsmB-F_NOP2_cat"/>
</dbReference>
<comment type="similarity">
    <text evidence="5">Belongs to the class I-like SAM-binding methyltransferase superfamily. RsmB/NOP family.</text>
</comment>